<keyword evidence="5" id="KW-1185">Reference proteome</keyword>
<dbReference type="GO" id="GO:0009505">
    <property type="term" value="C:plant-type cell wall"/>
    <property type="evidence" value="ECO:0007669"/>
    <property type="project" value="TreeGrafter"/>
</dbReference>
<evidence type="ECO:0000313" key="5">
    <source>
        <dbReference type="Proteomes" id="UP000541444"/>
    </source>
</evidence>
<name>A0A7J7M467_9MAGN</name>
<evidence type="ECO:0000256" key="2">
    <source>
        <dbReference type="ARBA" id="ARBA00022801"/>
    </source>
</evidence>
<comment type="caution">
    <text evidence="4">The sequence shown here is derived from an EMBL/GenBank/DDBJ whole genome shotgun (WGS) entry which is preliminary data.</text>
</comment>
<reference evidence="4 5" key="1">
    <citation type="journal article" date="2020" name="IScience">
        <title>Genome Sequencing of the Endangered Kingdonia uniflora (Circaeasteraceae, Ranunculales) Reveals Potential Mechanisms of Evolutionary Specialization.</title>
        <authorList>
            <person name="Sun Y."/>
            <person name="Deng T."/>
            <person name="Zhang A."/>
            <person name="Moore M.J."/>
            <person name="Landis J.B."/>
            <person name="Lin N."/>
            <person name="Zhang H."/>
            <person name="Zhang X."/>
            <person name="Huang J."/>
            <person name="Zhang X."/>
            <person name="Sun H."/>
            <person name="Wang H."/>
        </authorList>
    </citation>
    <scope>NUCLEOTIDE SEQUENCE [LARGE SCALE GENOMIC DNA]</scope>
    <source>
        <strain evidence="4">TB1705</strain>
        <tissue evidence="4">Leaf</tissue>
    </source>
</reference>
<dbReference type="InterPro" id="IPR013785">
    <property type="entry name" value="Aldolase_TIM"/>
</dbReference>
<dbReference type="OrthoDB" id="5795902at2759"/>
<dbReference type="GO" id="GO:0005975">
    <property type="term" value="P:carbohydrate metabolic process"/>
    <property type="evidence" value="ECO:0007669"/>
    <property type="project" value="InterPro"/>
</dbReference>
<evidence type="ECO:0000313" key="4">
    <source>
        <dbReference type="EMBL" id="KAF6149691.1"/>
    </source>
</evidence>
<evidence type="ECO:0000256" key="1">
    <source>
        <dbReference type="ARBA" id="ARBA00009743"/>
    </source>
</evidence>
<accession>A0A7J7M467</accession>
<dbReference type="AlphaFoldDB" id="A0A7J7M467"/>
<sequence>MESHCWVFADELNSMALSENANQGVKLFISLTWLRLNERGVEDPTAWAPSLGNSWRTTEDIKDNWESMTNKTDLNEAWASYAGHDHDMLEFPLILGCDVRSMDKDTFTLLSNKEVIAVNQDKLGIQGKKAKTGDLEAKEHMLFF</sequence>
<dbReference type="SUPFAM" id="SSF51445">
    <property type="entry name" value="(Trans)glycosidases"/>
    <property type="match status" value="1"/>
</dbReference>
<dbReference type="Proteomes" id="UP000541444">
    <property type="component" value="Unassembled WGS sequence"/>
</dbReference>
<dbReference type="PANTHER" id="PTHR11452:SF33">
    <property type="entry name" value="ALPHA-GALACTOSIDASE 2"/>
    <property type="match status" value="1"/>
</dbReference>
<proteinExistence type="inferred from homology"/>
<dbReference type="Gene3D" id="3.20.20.70">
    <property type="entry name" value="Aldolase class I"/>
    <property type="match status" value="1"/>
</dbReference>
<keyword evidence="3" id="KW-0326">Glycosidase</keyword>
<comment type="similarity">
    <text evidence="1">Belongs to the glycosyl hydrolase 27 family.</text>
</comment>
<evidence type="ECO:0000256" key="3">
    <source>
        <dbReference type="ARBA" id="ARBA00023295"/>
    </source>
</evidence>
<gene>
    <name evidence="4" type="ORF">GIB67_017424</name>
</gene>
<protein>
    <submittedName>
        <fullName evidence="4">Uncharacterized protein</fullName>
    </submittedName>
</protein>
<dbReference type="GO" id="GO:0004553">
    <property type="term" value="F:hydrolase activity, hydrolyzing O-glycosyl compounds"/>
    <property type="evidence" value="ECO:0007669"/>
    <property type="project" value="InterPro"/>
</dbReference>
<organism evidence="4 5">
    <name type="scientific">Kingdonia uniflora</name>
    <dbReference type="NCBI Taxonomy" id="39325"/>
    <lineage>
        <taxon>Eukaryota</taxon>
        <taxon>Viridiplantae</taxon>
        <taxon>Streptophyta</taxon>
        <taxon>Embryophyta</taxon>
        <taxon>Tracheophyta</taxon>
        <taxon>Spermatophyta</taxon>
        <taxon>Magnoliopsida</taxon>
        <taxon>Ranunculales</taxon>
        <taxon>Circaeasteraceae</taxon>
        <taxon>Kingdonia</taxon>
    </lineage>
</organism>
<dbReference type="InterPro" id="IPR002241">
    <property type="entry name" value="Glyco_hydro_27"/>
</dbReference>
<dbReference type="InterPro" id="IPR017853">
    <property type="entry name" value="GH"/>
</dbReference>
<dbReference type="EMBL" id="JACGCM010001782">
    <property type="protein sequence ID" value="KAF6149691.1"/>
    <property type="molecule type" value="Genomic_DNA"/>
</dbReference>
<dbReference type="PANTHER" id="PTHR11452">
    <property type="entry name" value="ALPHA-GALACTOSIDASE/ALPHA-N-ACETYLGALACTOSAMINIDASE"/>
    <property type="match status" value="1"/>
</dbReference>
<keyword evidence="2" id="KW-0378">Hydrolase</keyword>